<evidence type="ECO:0000313" key="4">
    <source>
        <dbReference type="EMBL" id="CDW71123.1"/>
    </source>
</evidence>
<comment type="similarity">
    <text evidence="1">Belongs to the UPF0587 family.</text>
</comment>
<keyword evidence="5" id="KW-1185">Reference proteome</keyword>
<dbReference type="PANTHER" id="PTHR12857:SF0">
    <property type="entry name" value="CXXC MOTIF CONTAINING ZINC BINDING PROTEIN"/>
    <property type="match status" value="1"/>
</dbReference>
<keyword evidence="3" id="KW-0862">Zinc</keyword>
<reference evidence="4 5" key="1">
    <citation type="submission" date="2014-06" db="EMBL/GenBank/DDBJ databases">
        <authorList>
            <person name="Swart Estienne"/>
        </authorList>
    </citation>
    <scope>NUCLEOTIDE SEQUENCE [LARGE SCALE GENOMIC DNA]</scope>
    <source>
        <strain evidence="4 5">130c</strain>
    </source>
</reference>
<dbReference type="SUPFAM" id="SSF141678">
    <property type="entry name" value="MAL13P1.257-like"/>
    <property type="match status" value="1"/>
</dbReference>
<dbReference type="OMA" id="TAHFVWR"/>
<keyword evidence="2" id="KW-0479">Metal-binding</keyword>
<dbReference type="InterPro" id="IPR008584">
    <property type="entry name" value="CXXC_Zn-binding_euk"/>
</dbReference>
<accession>A0A077ZMD3</accession>
<evidence type="ECO:0000256" key="2">
    <source>
        <dbReference type="ARBA" id="ARBA00022723"/>
    </source>
</evidence>
<dbReference type="GO" id="GO:0008270">
    <property type="term" value="F:zinc ion binding"/>
    <property type="evidence" value="ECO:0007669"/>
    <property type="project" value="TreeGrafter"/>
</dbReference>
<dbReference type="Proteomes" id="UP000039865">
    <property type="component" value="Unassembled WGS sequence"/>
</dbReference>
<gene>
    <name evidence="4" type="primary">Contig11132.g11897</name>
    <name evidence="4" type="ORF">STYLEM_62</name>
</gene>
<proteinExistence type="inferred from homology"/>
<evidence type="ECO:0000313" key="5">
    <source>
        <dbReference type="Proteomes" id="UP000039865"/>
    </source>
</evidence>
<dbReference type="Pfam" id="PF05907">
    <property type="entry name" value="CXXC_Zn-b_euk"/>
    <property type="match status" value="1"/>
</dbReference>
<evidence type="ECO:0000256" key="1">
    <source>
        <dbReference type="ARBA" id="ARBA00007818"/>
    </source>
</evidence>
<name>A0A077ZMD3_STYLE</name>
<protein>
    <submittedName>
        <fullName evidence="4">Uncharacterized protein</fullName>
    </submittedName>
</protein>
<dbReference type="InParanoid" id="A0A077ZMD3"/>
<evidence type="ECO:0000256" key="3">
    <source>
        <dbReference type="ARBA" id="ARBA00022833"/>
    </source>
</evidence>
<organism evidence="4 5">
    <name type="scientific">Stylonychia lemnae</name>
    <name type="common">Ciliate</name>
    <dbReference type="NCBI Taxonomy" id="5949"/>
    <lineage>
        <taxon>Eukaryota</taxon>
        <taxon>Sar</taxon>
        <taxon>Alveolata</taxon>
        <taxon>Ciliophora</taxon>
        <taxon>Intramacronucleata</taxon>
        <taxon>Spirotrichea</taxon>
        <taxon>Stichotrichia</taxon>
        <taxon>Sporadotrichida</taxon>
        <taxon>Oxytrichidae</taxon>
        <taxon>Stylonychinae</taxon>
        <taxon>Stylonychia</taxon>
    </lineage>
</organism>
<dbReference type="FunCoup" id="A0A077ZMD3">
    <property type="interactions" value="262"/>
</dbReference>
<dbReference type="AlphaFoldDB" id="A0A077ZMD3"/>
<sequence>MGILEIQFFATLENLQDLTLPLSEDWHFVVKCTHCNEQHPNTIYFNLQEIKDIENARGKANYYSKCSYCKREGTILFLESSFQTYNSSEKYQTVAKFECRGLEILEFVPNGHFHAQSTASEETFDDIVLTDKDWAGYDETGDASVGIYDFKSQIITSKK</sequence>
<dbReference type="PANTHER" id="PTHR12857">
    <property type="entry name" value="CXXC MOTIF CONTAINING ZINC BINDING PROTEIN"/>
    <property type="match status" value="1"/>
</dbReference>
<dbReference type="OrthoDB" id="10248838at2759"/>
<dbReference type="EMBL" id="CCKQ01000060">
    <property type="protein sequence ID" value="CDW71123.1"/>
    <property type="molecule type" value="Genomic_DNA"/>
</dbReference>